<dbReference type="Gene3D" id="2.60.40.60">
    <property type="entry name" value="Cadherins"/>
    <property type="match status" value="1"/>
</dbReference>
<sequence>MASLQFYDIQLQSNQINNLASGLSSIYASKVYPYPRCLCKANSQLVPDAYIISRCLNASTGNYFDRINPDSHPAAYANDGNLNTFWLAANGTSSANLTLNLFNTTTITSLTIHSVYLPTTVVVEKLSASTGQWQILQLFADNCQLRYSQGNNSKLETINSINCIEFDEMNKQTANFTFWAAEGRPFTNDVQSIAQLTNFRSSNSTRFQFQYSNNQSQTYFGIKEVIVNSGNSYDPIFVNSTLYYQIEENLPNNTLIGKIMAYDPDHAKVYFTAVKNDPTDTTFGYFNIDTNDGNITTINNIDYETIPSNPYIFNVTAHDYGIDNSRTQTKQLIITIANVPETPQFVNINGTPTQGYQFEVNKKVSEGSAIAAVHAVDPDGSGTAICHYDRQMLLGKVNFGTMI</sequence>
<dbReference type="SUPFAM" id="SSF49785">
    <property type="entry name" value="Galactose-binding domain-like"/>
    <property type="match status" value="1"/>
</dbReference>
<dbReference type="InterPro" id="IPR008979">
    <property type="entry name" value="Galactose-bd-like_sf"/>
</dbReference>
<proteinExistence type="predicted"/>
<evidence type="ECO:0000256" key="2">
    <source>
        <dbReference type="ARBA" id="ARBA00022692"/>
    </source>
</evidence>
<keyword evidence="8" id="KW-1015">Disulfide bond</keyword>
<dbReference type="EMBL" id="DS985246">
    <property type="protein sequence ID" value="EDV23642.1"/>
    <property type="molecule type" value="Genomic_DNA"/>
</dbReference>
<evidence type="ECO:0000256" key="8">
    <source>
        <dbReference type="ARBA" id="ARBA00023157"/>
    </source>
</evidence>
<evidence type="ECO:0000256" key="6">
    <source>
        <dbReference type="ARBA" id="ARBA00022989"/>
    </source>
</evidence>
<name>B3S0H4_TRIAD</name>
<evidence type="ECO:0000256" key="5">
    <source>
        <dbReference type="ARBA" id="ARBA00022889"/>
    </source>
</evidence>
<dbReference type="GO" id="GO:0007156">
    <property type="term" value="P:homophilic cell adhesion via plasma membrane adhesion molecules"/>
    <property type="evidence" value="ECO:0007669"/>
    <property type="project" value="InterPro"/>
</dbReference>
<dbReference type="InterPro" id="IPR050971">
    <property type="entry name" value="Cadherin-domain_protein"/>
</dbReference>
<evidence type="ECO:0008006" key="15">
    <source>
        <dbReference type="Google" id="ProtNLM"/>
    </source>
</evidence>
<keyword evidence="3" id="KW-0677">Repeat</keyword>
<dbReference type="PANTHER" id="PTHR24025">
    <property type="entry name" value="DESMOGLEIN FAMILY MEMBER"/>
    <property type="match status" value="1"/>
</dbReference>
<evidence type="ECO:0000259" key="11">
    <source>
        <dbReference type="PROSITE" id="PS50268"/>
    </source>
</evidence>
<feature type="domain" description="Cadherin" evidence="11">
    <location>
        <begin position="238"/>
        <end position="345"/>
    </location>
</feature>
<dbReference type="InterPro" id="IPR008211">
    <property type="entry name" value="Laminin_N"/>
</dbReference>
<gene>
    <name evidence="13" type="ORF">TRIADDRAFT_57049</name>
</gene>
<dbReference type="STRING" id="10228.B3S0H4"/>
<dbReference type="PROSITE" id="PS51117">
    <property type="entry name" value="LAMININ_NTER"/>
    <property type="match status" value="1"/>
</dbReference>
<keyword evidence="6" id="KW-1133">Transmembrane helix</keyword>
<evidence type="ECO:0000256" key="7">
    <source>
        <dbReference type="ARBA" id="ARBA00023136"/>
    </source>
</evidence>
<dbReference type="GO" id="GO:0016020">
    <property type="term" value="C:membrane"/>
    <property type="evidence" value="ECO:0007669"/>
    <property type="project" value="UniProtKB-SubCell"/>
</dbReference>
<dbReference type="RefSeq" id="XP_002113168.1">
    <property type="nucleotide sequence ID" value="XM_002113132.1"/>
</dbReference>
<dbReference type="CDD" id="cd11304">
    <property type="entry name" value="Cadherin_repeat"/>
    <property type="match status" value="1"/>
</dbReference>
<dbReference type="CTD" id="6754380"/>
<dbReference type="PANTHER" id="PTHR24025:SF23">
    <property type="entry name" value="NEURAL-CADHERIN"/>
    <property type="match status" value="1"/>
</dbReference>
<dbReference type="PROSITE" id="PS50268">
    <property type="entry name" value="CADHERIN_2"/>
    <property type="match status" value="1"/>
</dbReference>
<keyword evidence="5" id="KW-0130">Cell adhesion</keyword>
<keyword evidence="4 10" id="KW-0106">Calcium</keyword>
<keyword evidence="9" id="KW-0424">Laminin EGF-like domain</keyword>
<dbReference type="InterPro" id="IPR002126">
    <property type="entry name" value="Cadherin-like_dom"/>
</dbReference>
<dbReference type="Proteomes" id="UP000009022">
    <property type="component" value="Unassembled WGS sequence"/>
</dbReference>
<keyword evidence="14" id="KW-1185">Reference proteome</keyword>
<evidence type="ECO:0000256" key="1">
    <source>
        <dbReference type="ARBA" id="ARBA00004370"/>
    </source>
</evidence>
<comment type="subcellular location">
    <subcellularLocation>
        <location evidence="1">Membrane</location>
    </subcellularLocation>
</comment>
<dbReference type="PhylomeDB" id="B3S0H4"/>
<feature type="domain" description="Laminin N-terminal" evidence="12">
    <location>
        <begin position="14"/>
        <end position="254"/>
    </location>
</feature>
<dbReference type="InterPro" id="IPR015919">
    <property type="entry name" value="Cadherin-like_sf"/>
</dbReference>
<organism evidence="13 14">
    <name type="scientific">Trichoplax adhaerens</name>
    <name type="common">Trichoplax reptans</name>
    <dbReference type="NCBI Taxonomy" id="10228"/>
    <lineage>
        <taxon>Eukaryota</taxon>
        <taxon>Metazoa</taxon>
        <taxon>Placozoa</taxon>
        <taxon>Uniplacotomia</taxon>
        <taxon>Trichoplacea</taxon>
        <taxon>Trichoplacidae</taxon>
        <taxon>Trichoplax</taxon>
    </lineage>
</organism>
<protein>
    <recommendedName>
        <fullName evidence="15">Cadherin domain-containing protein</fullName>
    </recommendedName>
</protein>
<dbReference type="AlphaFoldDB" id="B3S0H4"/>
<accession>B3S0H4</accession>
<evidence type="ECO:0000259" key="12">
    <source>
        <dbReference type="PROSITE" id="PS51117"/>
    </source>
</evidence>
<evidence type="ECO:0000256" key="9">
    <source>
        <dbReference type="ARBA" id="ARBA00023292"/>
    </source>
</evidence>
<dbReference type="eggNOG" id="KOG1219">
    <property type="taxonomic scope" value="Eukaryota"/>
</dbReference>
<keyword evidence="2" id="KW-0812">Transmembrane</keyword>
<evidence type="ECO:0000256" key="3">
    <source>
        <dbReference type="ARBA" id="ARBA00022737"/>
    </source>
</evidence>
<dbReference type="KEGG" id="tad:TRIADDRAFT_57049"/>
<dbReference type="Pfam" id="PF00055">
    <property type="entry name" value="Laminin_N"/>
    <property type="match status" value="1"/>
</dbReference>
<evidence type="ECO:0000256" key="10">
    <source>
        <dbReference type="PROSITE-ProRule" id="PRU00043"/>
    </source>
</evidence>
<dbReference type="Gene3D" id="2.60.120.260">
    <property type="entry name" value="Galactose-binding domain-like"/>
    <property type="match status" value="1"/>
</dbReference>
<evidence type="ECO:0000256" key="4">
    <source>
        <dbReference type="ARBA" id="ARBA00022837"/>
    </source>
</evidence>
<evidence type="ECO:0000313" key="13">
    <source>
        <dbReference type="EMBL" id="EDV23642.1"/>
    </source>
</evidence>
<dbReference type="HOGENOM" id="CLU_683959_0_0_1"/>
<dbReference type="SUPFAM" id="SSF49313">
    <property type="entry name" value="Cadherin-like"/>
    <property type="match status" value="1"/>
</dbReference>
<reference evidence="13 14" key="1">
    <citation type="journal article" date="2008" name="Nature">
        <title>The Trichoplax genome and the nature of placozoans.</title>
        <authorList>
            <person name="Srivastava M."/>
            <person name="Begovic E."/>
            <person name="Chapman J."/>
            <person name="Putnam N.H."/>
            <person name="Hellsten U."/>
            <person name="Kawashima T."/>
            <person name="Kuo A."/>
            <person name="Mitros T."/>
            <person name="Salamov A."/>
            <person name="Carpenter M.L."/>
            <person name="Signorovitch A.Y."/>
            <person name="Moreno M.A."/>
            <person name="Kamm K."/>
            <person name="Grimwood J."/>
            <person name="Schmutz J."/>
            <person name="Shapiro H."/>
            <person name="Grigoriev I.V."/>
            <person name="Buss L.W."/>
            <person name="Schierwater B."/>
            <person name="Dellaporta S.L."/>
            <person name="Rokhsar D.S."/>
        </authorList>
    </citation>
    <scope>NUCLEOTIDE SEQUENCE [LARGE SCALE GENOMIC DNA]</scope>
    <source>
        <strain evidence="13 14">Grell-BS-1999</strain>
    </source>
</reference>
<dbReference type="Pfam" id="PF00028">
    <property type="entry name" value="Cadherin"/>
    <property type="match status" value="1"/>
</dbReference>
<dbReference type="InParanoid" id="B3S0H4"/>
<dbReference type="GeneID" id="6754380"/>
<dbReference type="GO" id="GO:0005509">
    <property type="term" value="F:calcium ion binding"/>
    <property type="evidence" value="ECO:0007669"/>
    <property type="project" value="UniProtKB-UniRule"/>
</dbReference>
<evidence type="ECO:0000313" key="14">
    <source>
        <dbReference type="Proteomes" id="UP000009022"/>
    </source>
</evidence>
<keyword evidence="7" id="KW-0472">Membrane</keyword>